<dbReference type="Proteomes" id="UP000651271">
    <property type="component" value="Unassembled WGS sequence"/>
</dbReference>
<evidence type="ECO:0000313" key="2">
    <source>
        <dbReference type="Proteomes" id="UP000651271"/>
    </source>
</evidence>
<dbReference type="EMBL" id="JACOIJ010000016">
    <property type="protein sequence ID" value="MBD1429839.1"/>
    <property type="molecule type" value="Genomic_DNA"/>
</dbReference>
<organism evidence="1 2">
    <name type="scientific">Sphingobacterium litopenaei</name>
    <dbReference type="NCBI Taxonomy" id="2763500"/>
    <lineage>
        <taxon>Bacteria</taxon>
        <taxon>Pseudomonadati</taxon>
        <taxon>Bacteroidota</taxon>
        <taxon>Sphingobacteriia</taxon>
        <taxon>Sphingobacteriales</taxon>
        <taxon>Sphingobacteriaceae</taxon>
        <taxon>Sphingobacterium</taxon>
    </lineage>
</organism>
<evidence type="ECO:0008006" key="3">
    <source>
        <dbReference type="Google" id="ProtNLM"/>
    </source>
</evidence>
<keyword evidence="2" id="KW-1185">Reference proteome</keyword>
<dbReference type="RefSeq" id="WP_165291556.1">
    <property type="nucleotide sequence ID" value="NZ_JACOIJ010000016.1"/>
</dbReference>
<protein>
    <recommendedName>
        <fullName evidence="3">DUF892 family protein</fullName>
    </recommendedName>
</protein>
<evidence type="ECO:0000313" key="1">
    <source>
        <dbReference type="EMBL" id="MBD1429839.1"/>
    </source>
</evidence>
<comment type="caution">
    <text evidence="1">The sequence shown here is derived from an EMBL/GenBank/DDBJ whole genome shotgun (WGS) entry which is preliminary data.</text>
</comment>
<proteinExistence type="predicted"/>
<reference evidence="1 2" key="1">
    <citation type="submission" date="2020-08" db="EMBL/GenBank/DDBJ databases">
        <title>Sphingobacterium sp. DN04309 isolated from aquaculture water.</title>
        <authorList>
            <person name="Zhang M."/>
        </authorList>
    </citation>
    <scope>NUCLEOTIDE SEQUENCE [LARGE SCALE GENOMIC DNA]</scope>
    <source>
        <strain evidence="1 2">DN04309</strain>
    </source>
</reference>
<accession>A0ABR7YEV7</accession>
<gene>
    <name evidence="1" type="ORF">H8B04_09665</name>
</gene>
<name>A0ABR7YEV7_9SPHI</name>
<sequence length="183" mass="21627">MSLHKDPELKEAVLNLSPKEKDKLLVRLISKDKMLMKQLHYQLLENEYDLEDRINALREKLQDLLSPNRSGIKNTAMYSHYRTLTALLRQASGMINEHEKVTKDKFSEAEFRLLILQLAFEHYPILFQKSYVAASDKLHRYAAARLKSTISKYDKLHEDLQFDLKESYDKVMEFAEKHHLLIH</sequence>